<dbReference type="RefSeq" id="WP_282767287.1">
    <property type="nucleotide sequence ID" value="NZ_JASCTH010000056.1"/>
</dbReference>
<comment type="caution">
    <text evidence="3">The sequence shown here is derived from an EMBL/GenBank/DDBJ whole genome shotgun (WGS) entry which is preliminary data.</text>
</comment>
<organism evidence="3 4">
    <name type="scientific">Actinoplanes sandaracinus</name>
    <dbReference type="NCBI Taxonomy" id="3045177"/>
    <lineage>
        <taxon>Bacteria</taxon>
        <taxon>Bacillati</taxon>
        <taxon>Actinomycetota</taxon>
        <taxon>Actinomycetes</taxon>
        <taxon>Micromonosporales</taxon>
        <taxon>Micromonosporaceae</taxon>
        <taxon>Actinoplanes</taxon>
    </lineage>
</organism>
<dbReference type="InterPro" id="IPR006311">
    <property type="entry name" value="TAT_signal"/>
</dbReference>
<dbReference type="Gene3D" id="3.40.190.10">
    <property type="entry name" value="Periplasmic binding protein-like II"/>
    <property type="match status" value="2"/>
</dbReference>
<protein>
    <submittedName>
        <fullName evidence="3">ABC transporter substrate-binding protein</fullName>
    </submittedName>
</protein>
<dbReference type="Pfam" id="PF09084">
    <property type="entry name" value="NMT1"/>
    <property type="match status" value="1"/>
</dbReference>
<accession>A0ABT6X1D6</accession>
<gene>
    <name evidence="3" type="ORF">QLQ12_45330</name>
</gene>
<reference evidence="3 4" key="1">
    <citation type="submission" date="2023-05" db="EMBL/GenBank/DDBJ databases">
        <title>Actinoplanes sp. NEAU-A12 genome sequencing.</title>
        <authorList>
            <person name="Wang Z.-S."/>
        </authorList>
    </citation>
    <scope>NUCLEOTIDE SEQUENCE [LARGE SCALE GENOMIC DNA]</scope>
    <source>
        <strain evidence="3 4">NEAU-A12</strain>
    </source>
</reference>
<evidence type="ECO:0000313" key="4">
    <source>
        <dbReference type="Proteomes" id="UP001241758"/>
    </source>
</evidence>
<keyword evidence="1" id="KW-0732">Signal</keyword>
<feature type="signal peptide" evidence="1">
    <location>
        <begin position="1"/>
        <end position="21"/>
    </location>
</feature>
<dbReference type="SUPFAM" id="SSF53850">
    <property type="entry name" value="Periplasmic binding protein-like II"/>
    <property type="match status" value="1"/>
</dbReference>
<dbReference type="PROSITE" id="PS51257">
    <property type="entry name" value="PROKAR_LIPOPROTEIN"/>
    <property type="match status" value="1"/>
</dbReference>
<proteinExistence type="predicted"/>
<keyword evidence="4" id="KW-1185">Reference proteome</keyword>
<dbReference type="PROSITE" id="PS51318">
    <property type="entry name" value="TAT"/>
    <property type="match status" value="1"/>
</dbReference>
<dbReference type="PANTHER" id="PTHR30024">
    <property type="entry name" value="ALIPHATIC SULFONATES-BINDING PROTEIN-RELATED"/>
    <property type="match status" value="1"/>
</dbReference>
<sequence>MTTRRSAIAALLTLTTLAACGGPGSAAASGEQVKELRYQGWVGAVTPAELAESLGYLGDVKLKWIGNTISGPQDIQAATTGDTDFGGAFNGAIVKLKVSKAPITAVVSYYGSDKGNYSGFFVLENSPVKSARDLIGKKIGVNTLGAHSEAITKTYLTRAGLTPEEIKQVELIVVPPVNTEQSLRAGQIDVAALSGTLRDVAIEHGGIRPLYTDVDLLGDFNGGSYVLRDDFIKKNPDTVRRFTTAVAKAVDWSRDQPVETVRAKFEEIIAKRGRNEDTKQVKFWKSYGVVSPGGKIADTDFSVWIDWLNGTGELKKNDLKPADLYTNDYNDLAKGGAAG</sequence>
<name>A0ABT6X1D6_9ACTN</name>
<evidence type="ECO:0000313" key="3">
    <source>
        <dbReference type="EMBL" id="MDI6105822.1"/>
    </source>
</evidence>
<feature type="chain" id="PRO_5045841096" evidence="1">
    <location>
        <begin position="22"/>
        <end position="339"/>
    </location>
</feature>
<dbReference type="InterPro" id="IPR015168">
    <property type="entry name" value="SsuA/THI5"/>
</dbReference>
<dbReference type="EMBL" id="JASCTH010000056">
    <property type="protein sequence ID" value="MDI6105822.1"/>
    <property type="molecule type" value="Genomic_DNA"/>
</dbReference>
<evidence type="ECO:0000259" key="2">
    <source>
        <dbReference type="Pfam" id="PF09084"/>
    </source>
</evidence>
<evidence type="ECO:0000256" key="1">
    <source>
        <dbReference type="SAM" id="SignalP"/>
    </source>
</evidence>
<feature type="domain" description="SsuA/THI5-like" evidence="2">
    <location>
        <begin position="73"/>
        <end position="259"/>
    </location>
</feature>
<dbReference type="Proteomes" id="UP001241758">
    <property type="component" value="Unassembled WGS sequence"/>
</dbReference>